<keyword evidence="2" id="KW-0238">DNA-binding</keyword>
<dbReference type="SUPFAM" id="SSF54909">
    <property type="entry name" value="Dimeric alpha+beta barrel"/>
    <property type="match status" value="1"/>
</dbReference>
<dbReference type="RefSeq" id="WP_261401890.1">
    <property type="nucleotide sequence ID" value="NZ_CP081869.1"/>
</dbReference>
<dbReference type="SMART" id="SM00344">
    <property type="entry name" value="HTH_ASNC"/>
    <property type="match status" value="1"/>
</dbReference>
<keyword evidence="3" id="KW-0804">Transcription</keyword>
<dbReference type="KEGG" id="cmet:K6K41_18560"/>
<proteinExistence type="predicted"/>
<dbReference type="PANTHER" id="PTHR30154:SF34">
    <property type="entry name" value="TRANSCRIPTIONAL REGULATOR AZLB"/>
    <property type="match status" value="1"/>
</dbReference>
<dbReference type="SUPFAM" id="SSF46785">
    <property type="entry name" value="Winged helix' DNA-binding domain"/>
    <property type="match status" value="1"/>
</dbReference>
<name>A0A9E6R6M1_9HYPH</name>
<dbReference type="InterPro" id="IPR019888">
    <property type="entry name" value="Tscrpt_reg_AsnC-like"/>
</dbReference>
<accession>A0A9E6R6M1</accession>
<evidence type="ECO:0000313" key="5">
    <source>
        <dbReference type="EMBL" id="QZN98903.1"/>
    </source>
</evidence>
<dbReference type="InterPro" id="IPR036390">
    <property type="entry name" value="WH_DNA-bd_sf"/>
</dbReference>
<dbReference type="Gene3D" id="1.10.10.10">
    <property type="entry name" value="Winged helix-like DNA-binding domain superfamily/Winged helix DNA-binding domain"/>
    <property type="match status" value="1"/>
</dbReference>
<dbReference type="GO" id="GO:0005829">
    <property type="term" value="C:cytosol"/>
    <property type="evidence" value="ECO:0007669"/>
    <property type="project" value="TreeGrafter"/>
</dbReference>
<dbReference type="InterPro" id="IPR036388">
    <property type="entry name" value="WH-like_DNA-bd_sf"/>
</dbReference>
<evidence type="ECO:0000256" key="3">
    <source>
        <dbReference type="ARBA" id="ARBA00023163"/>
    </source>
</evidence>
<evidence type="ECO:0000313" key="6">
    <source>
        <dbReference type="Proteomes" id="UP000825701"/>
    </source>
</evidence>
<reference evidence="5" key="1">
    <citation type="submission" date="2021-08" db="EMBL/GenBank/DDBJ databases">
        <authorList>
            <person name="Zhang H."/>
            <person name="Xu M."/>
            <person name="Yu Z."/>
            <person name="Yang L."/>
            <person name="Cai Y."/>
        </authorList>
    </citation>
    <scope>NUCLEOTIDE SEQUENCE</scope>
    <source>
        <strain evidence="5">CHL1</strain>
    </source>
</reference>
<dbReference type="InterPro" id="IPR000485">
    <property type="entry name" value="AsnC-type_HTH_dom"/>
</dbReference>
<sequence>MTKLTELDAFDRRLLDLVRRDNQMPARALAETVGLSESAVLRRLRRLRAEGVITADVSVVRPEALGLGLTMHVLVAMEREGSAVLDAFARKIAGRPEVHQAWYVTGESDFVLLVRVASMEDYERFTRATLNDDPNVRSFRTIIAIREVVEARTPSALA</sequence>
<dbReference type="EMBL" id="CP081869">
    <property type="protein sequence ID" value="QZN98903.1"/>
    <property type="molecule type" value="Genomic_DNA"/>
</dbReference>
<dbReference type="PRINTS" id="PR00033">
    <property type="entry name" value="HTHASNC"/>
</dbReference>
<dbReference type="Pfam" id="PF13412">
    <property type="entry name" value="HTH_24"/>
    <property type="match status" value="1"/>
</dbReference>
<keyword evidence="1" id="KW-0805">Transcription regulation</keyword>
<feature type="domain" description="HTH asnC-type" evidence="4">
    <location>
        <begin position="7"/>
        <end position="68"/>
    </location>
</feature>
<dbReference type="GO" id="GO:0043200">
    <property type="term" value="P:response to amino acid"/>
    <property type="evidence" value="ECO:0007669"/>
    <property type="project" value="TreeGrafter"/>
</dbReference>
<dbReference type="AlphaFoldDB" id="A0A9E6R6M1"/>
<keyword evidence="6" id="KW-1185">Reference proteome</keyword>
<organism evidence="5 6">
    <name type="scientific">Chenggangzhangella methanolivorans</name>
    <dbReference type="NCBI Taxonomy" id="1437009"/>
    <lineage>
        <taxon>Bacteria</taxon>
        <taxon>Pseudomonadati</taxon>
        <taxon>Pseudomonadota</taxon>
        <taxon>Alphaproteobacteria</taxon>
        <taxon>Hyphomicrobiales</taxon>
        <taxon>Methylopilaceae</taxon>
        <taxon>Chenggangzhangella</taxon>
    </lineage>
</organism>
<dbReference type="InterPro" id="IPR019887">
    <property type="entry name" value="Tscrpt_reg_AsnC/Lrp_C"/>
</dbReference>
<dbReference type="Pfam" id="PF01037">
    <property type="entry name" value="AsnC_trans_reg"/>
    <property type="match status" value="1"/>
</dbReference>
<dbReference type="PANTHER" id="PTHR30154">
    <property type="entry name" value="LEUCINE-RESPONSIVE REGULATORY PROTEIN"/>
    <property type="match status" value="1"/>
</dbReference>
<dbReference type="PROSITE" id="PS00519">
    <property type="entry name" value="HTH_ASNC_1"/>
    <property type="match status" value="1"/>
</dbReference>
<protein>
    <submittedName>
        <fullName evidence="5">Lrp/AsnC family transcriptional regulator</fullName>
    </submittedName>
</protein>
<dbReference type="InterPro" id="IPR019885">
    <property type="entry name" value="Tscrpt_reg_HTH_AsnC-type_CS"/>
</dbReference>
<evidence type="ECO:0000259" key="4">
    <source>
        <dbReference type="PROSITE" id="PS50956"/>
    </source>
</evidence>
<dbReference type="InterPro" id="IPR011008">
    <property type="entry name" value="Dimeric_a/b-barrel"/>
</dbReference>
<dbReference type="GO" id="GO:0043565">
    <property type="term" value="F:sequence-specific DNA binding"/>
    <property type="evidence" value="ECO:0007669"/>
    <property type="project" value="InterPro"/>
</dbReference>
<dbReference type="Proteomes" id="UP000825701">
    <property type="component" value="Chromosome"/>
</dbReference>
<dbReference type="Gene3D" id="3.30.70.920">
    <property type="match status" value="1"/>
</dbReference>
<evidence type="ECO:0000256" key="1">
    <source>
        <dbReference type="ARBA" id="ARBA00023015"/>
    </source>
</evidence>
<dbReference type="PROSITE" id="PS50956">
    <property type="entry name" value="HTH_ASNC_2"/>
    <property type="match status" value="1"/>
</dbReference>
<evidence type="ECO:0000256" key="2">
    <source>
        <dbReference type="ARBA" id="ARBA00023125"/>
    </source>
</evidence>
<gene>
    <name evidence="5" type="ORF">K6K41_18560</name>
</gene>